<accession>A0A1B6KNN2</accession>
<sequence>ITLQPPSCLHLVCMAMSPSQSEQDPDQLLWGYRERTRALLRHLILERGLCPSHPLVTSYDHHLYLTTAFLEYCRCLEQWPAQGTDLAALRNTCYRGCDLKFKYCDRTAIPLSADDRSTKHGRES</sequence>
<proteinExistence type="predicted"/>
<protein>
    <submittedName>
        <fullName evidence="1">Uncharacterized protein</fullName>
    </submittedName>
</protein>
<dbReference type="EMBL" id="GEBQ01026946">
    <property type="protein sequence ID" value="JAT13031.1"/>
    <property type="molecule type" value="Transcribed_RNA"/>
</dbReference>
<organism evidence="1">
    <name type="scientific">Graphocephala atropunctata</name>
    <dbReference type="NCBI Taxonomy" id="36148"/>
    <lineage>
        <taxon>Eukaryota</taxon>
        <taxon>Metazoa</taxon>
        <taxon>Ecdysozoa</taxon>
        <taxon>Arthropoda</taxon>
        <taxon>Hexapoda</taxon>
        <taxon>Insecta</taxon>
        <taxon>Pterygota</taxon>
        <taxon>Neoptera</taxon>
        <taxon>Paraneoptera</taxon>
        <taxon>Hemiptera</taxon>
        <taxon>Auchenorrhyncha</taxon>
        <taxon>Membracoidea</taxon>
        <taxon>Cicadellidae</taxon>
        <taxon>Cicadellinae</taxon>
        <taxon>Cicadellini</taxon>
        <taxon>Graphocephala</taxon>
    </lineage>
</organism>
<name>A0A1B6KNN2_9HEMI</name>
<dbReference type="AlphaFoldDB" id="A0A1B6KNN2"/>
<reference evidence="1" key="1">
    <citation type="submission" date="2015-11" db="EMBL/GenBank/DDBJ databases">
        <title>De novo transcriptome assembly of four potential Pierce s Disease insect vectors from Arizona vineyards.</title>
        <authorList>
            <person name="Tassone E.E."/>
        </authorList>
    </citation>
    <scope>NUCLEOTIDE SEQUENCE</scope>
</reference>
<gene>
    <name evidence="1" type="ORF">g.50574</name>
</gene>
<evidence type="ECO:0000313" key="1">
    <source>
        <dbReference type="EMBL" id="JAT13031.1"/>
    </source>
</evidence>
<feature type="non-terminal residue" evidence="1">
    <location>
        <position position="1"/>
    </location>
</feature>